<evidence type="ECO:0000313" key="1">
    <source>
        <dbReference type="EMBL" id="CDW20349.1"/>
    </source>
</evidence>
<dbReference type="AlphaFoldDB" id="A0A0K2T2S2"/>
<accession>A0A0K2T2S2</accession>
<name>A0A0K2T2S2_LEPSM</name>
<protein>
    <submittedName>
        <fullName evidence="1">Uncharacterized protein</fullName>
    </submittedName>
</protein>
<sequence>MCPTSYSDLNFFVYKMSCRESPTNEHITLFTPYGLQFSRQWSTWVRKSSSMPVCRFRVRLKAVVEAGDGLFE</sequence>
<reference evidence="1" key="1">
    <citation type="submission" date="2014-05" db="EMBL/GenBank/DDBJ databases">
        <authorList>
            <person name="Chronopoulou M."/>
        </authorList>
    </citation>
    <scope>NUCLEOTIDE SEQUENCE</scope>
    <source>
        <tissue evidence="1">Whole organism</tissue>
    </source>
</reference>
<dbReference type="EMBL" id="HACA01002988">
    <property type="protein sequence ID" value="CDW20349.1"/>
    <property type="molecule type" value="Transcribed_RNA"/>
</dbReference>
<organism evidence="1">
    <name type="scientific">Lepeophtheirus salmonis</name>
    <name type="common">Salmon louse</name>
    <name type="synonym">Caligus salmonis</name>
    <dbReference type="NCBI Taxonomy" id="72036"/>
    <lineage>
        <taxon>Eukaryota</taxon>
        <taxon>Metazoa</taxon>
        <taxon>Ecdysozoa</taxon>
        <taxon>Arthropoda</taxon>
        <taxon>Crustacea</taxon>
        <taxon>Multicrustacea</taxon>
        <taxon>Hexanauplia</taxon>
        <taxon>Copepoda</taxon>
        <taxon>Siphonostomatoida</taxon>
        <taxon>Caligidae</taxon>
        <taxon>Lepeophtheirus</taxon>
    </lineage>
</organism>
<proteinExistence type="predicted"/>